<evidence type="ECO:0000256" key="4">
    <source>
        <dbReference type="ARBA" id="ARBA00022692"/>
    </source>
</evidence>
<feature type="domain" description="Major facilitator superfamily (MFS) profile" evidence="8">
    <location>
        <begin position="10"/>
        <end position="408"/>
    </location>
</feature>
<protein>
    <submittedName>
        <fullName evidence="9">Sugar phosphate permease</fullName>
    </submittedName>
</protein>
<accession>A0A1M4USS4</accession>
<feature type="transmembrane region" description="Helical" evidence="7">
    <location>
        <begin position="284"/>
        <end position="301"/>
    </location>
</feature>
<keyword evidence="3" id="KW-1003">Cell membrane</keyword>
<comment type="subcellular location">
    <subcellularLocation>
        <location evidence="1">Cell membrane</location>
        <topology evidence="1">Multi-pass membrane protein</topology>
    </subcellularLocation>
</comment>
<feature type="transmembrane region" description="Helical" evidence="7">
    <location>
        <begin position="345"/>
        <end position="369"/>
    </location>
</feature>
<evidence type="ECO:0000256" key="3">
    <source>
        <dbReference type="ARBA" id="ARBA00022475"/>
    </source>
</evidence>
<keyword evidence="4 7" id="KW-0812">Transmembrane</keyword>
<dbReference type="PANTHER" id="PTHR43124">
    <property type="entry name" value="PURINE EFFLUX PUMP PBUE"/>
    <property type="match status" value="1"/>
</dbReference>
<sequence>MKSLGKDKLIVFIILSATVALAYQLPYMKYTFYDQMMEALQINDTQMGVLGTCLTLVNTLCYPIGGFFADRFPMKKLICITLAAFALLTGLFAFTTNYIVLIGIHVLYGFFGIATLWSAYLSGIRSLGDEESQSAIFGSSESTRGILQTITSFLFLGIMNVAATPVLGFRFVMIAGAAITGLFLVLALIFLPAETAAEQEREKEEKIPLKEVLTNKGVWITIWVIMCSYVSWTLGNGYLTTYTVRVLGISSSLASTIGIVRSYVIVLAAGFIGGWILDKFTYKGKGFMVFLSVTVVTTLAVMCTSKVVPICIGLTLFLALMANIMKSTYWSIMGQAGIPLKMTAIATGVISFIAFIPDFIVPTICGIWLDAAIEAGNIASGFNKIFILLIAFSAVGIVGAALLVRQTKSHS</sequence>
<dbReference type="Proteomes" id="UP000184245">
    <property type="component" value="Unassembled WGS sequence"/>
</dbReference>
<keyword evidence="2" id="KW-0813">Transport</keyword>
<name>A0A1M4USS4_9CLOT</name>
<feature type="transmembrane region" description="Helical" evidence="7">
    <location>
        <begin position="169"/>
        <end position="191"/>
    </location>
</feature>
<keyword evidence="10" id="KW-1185">Reference proteome</keyword>
<evidence type="ECO:0000256" key="1">
    <source>
        <dbReference type="ARBA" id="ARBA00004651"/>
    </source>
</evidence>
<evidence type="ECO:0000313" key="10">
    <source>
        <dbReference type="Proteomes" id="UP000184245"/>
    </source>
</evidence>
<organism evidence="9 10">
    <name type="scientific">Lactonifactor longoviformis DSM 17459</name>
    <dbReference type="NCBI Taxonomy" id="1122155"/>
    <lineage>
        <taxon>Bacteria</taxon>
        <taxon>Bacillati</taxon>
        <taxon>Bacillota</taxon>
        <taxon>Clostridia</taxon>
        <taxon>Eubacteriales</taxon>
        <taxon>Clostridiaceae</taxon>
        <taxon>Lactonifactor</taxon>
    </lineage>
</organism>
<dbReference type="InterPro" id="IPR050189">
    <property type="entry name" value="MFS_Efflux_Transporters"/>
</dbReference>
<dbReference type="CDD" id="cd06174">
    <property type="entry name" value="MFS"/>
    <property type="match status" value="1"/>
</dbReference>
<feature type="transmembrane region" description="Helical" evidence="7">
    <location>
        <begin position="307"/>
        <end position="325"/>
    </location>
</feature>
<dbReference type="GO" id="GO:0005886">
    <property type="term" value="C:plasma membrane"/>
    <property type="evidence" value="ECO:0007669"/>
    <property type="project" value="UniProtKB-SubCell"/>
</dbReference>
<dbReference type="STRING" id="1122155.SAMN02745158_00965"/>
<evidence type="ECO:0000256" key="6">
    <source>
        <dbReference type="ARBA" id="ARBA00023136"/>
    </source>
</evidence>
<dbReference type="Pfam" id="PF07690">
    <property type="entry name" value="MFS_1"/>
    <property type="match status" value="1"/>
</dbReference>
<dbReference type="OrthoDB" id="9812221at2"/>
<dbReference type="EMBL" id="FQVI01000003">
    <property type="protein sequence ID" value="SHE59754.1"/>
    <property type="molecule type" value="Genomic_DNA"/>
</dbReference>
<dbReference type="InterPro" id="IPR011701">
    <property type="entry name" value="MFS"/>
</dbReference>
<feature type="transmembrane region" description="Helical" evidence="7">
    <location>
        <begin position="212"/>
        <end position="232"/>
    </location>
</feature>
<reference evidence="9 10" key="1">
    <citation type="submission" date="2016-11" db="EMBL/GenBank/DDBJ databases">
        <authorList>
            <person name="Jaros S."/>
            <person name="Januszkiewicz K."/>
            <person name="Wedrychowicz H."/>
        </authorList>
    </citation>
    <scope>NUCLEOTIDE SEQUENCE [LARGE SCALE GENOMIC DNA]</scope>
    <source>
        <strain evidence="9 10">DSM 17459</strain>
    </source>
</reference>
<evidence type="ECO:0000256" key="7">
    <source>
        <dbReference type="SAM" id="Phobius"/>
    </source>
</evidence>
<dbReference type="RefSeq" id="WP_072849473.1">
    <property type="nucleotide sequence ID" value="NZ_FQVI01000003.1"/>
</dbReference>
<dbReference type="GO" id="GO:0022857">
    <property type="term" value="F:transmembrane transporter activity"/>
    <property type="evidence" value="ECO:0007669"/>
    <property type="project" value="InterPro"/>
</dbReference>
<dbReference type="InterPro" id="IPR036259">
    <property type="entry name" value="MFS_trans_sf"/>
</dbReference>
<feature type="transmembrane region" description="Helical" evidence="7">
    <location>
        <begin position="106"/>
        <end position="124"/>
    </location>
</feature>
<dbReference type="PROSITE" id="PS50850">
    <property type="entry name" value="MFS"/>
    <property type="match status" value="1"/>
</dbReference>
<dbReference type="Gene3D" id="1.20.1250.20">
    <property type="entry name" value="MFS general substrate transporter like domains"/>
    <property type="match status" value="1"/>
</dbReference>
<keyword evidence="6 7" id="KW-0472">Membrane</keyword>
<evidence type="ECO:0000313" key="9">
    <source>
        <dbReference type="EMBL" id="SHE59754.1"/>
    </source>
</evidence>
<dbReference type="SUPFAM" id="SSF103473">
    <property type="entry name" value="MFS general substrate transporter"/>
    <property type="match status" value="1"/>
</dbReference>
<feature type="transmembrane region" description="Helical" evidence="7">
    <location>
        <begin position="381"/>
        <end position="404"/>
    </location>
</feature>
<evidence type="ECO:0000256" key="5">
    <source>
        <dbReference type="ARBA" id="ARBA00022989"/>
    </source>
</evidence>
<evidence type="ECO:0000256" key="2">
    <source>
        <dbReference type="ARBA" id="ARBA00022448"/>
    </source>
</evidence>
<feature type="transmembrane region" description="Helical" evidence="7">
    <location>
        <begin position="46"/>
        <end position="65"/>
    </location>
</feature>
<proteinExistence type="predicted"/>
<feature type="transmembrane region" description="Helical" evidence="7">
    <location>
        <begin position="145"/>
        <end position="163"/>
    </location>
</feature>
<evidence type="ECO:0000259" key="8">
    <source>
        <dbReference type="PROSITE" id="PS50850"/>
    </source>
</evidence>
<dbReference type="InterPro" id="IPR020846">
    <property type="entry name" value="MFS_dom"/>
</dbReference>
<feature type="transmembrane region" description="Helical" evidence="7">
    <location>
        <begin position="252"/>
        <end position="277"/>
    </location>
</feature>
<dbReference type="PANTHER" id="PTHR43124:SF3">
    <property type="entry name" value="CHLORAMPHENICOL EFFLUX PUMP RV0191"/>
    <property type="match status" value="1"/>
</dbReference>
<dbReference type="AlphaFoldDB" id="A0A1M4USS4"/>
<feature type="transmembrane region" description="Helical" evidence="7">
    <location>
        <begin position="77"/>
        <end position="100"/>
    </location>
</feature>
<keyword evidence="5 7" id="KW-1133">Transmembrane helix</keyword>
<gene>
    <name evidence="9" type="ORF">SAMN02745158_00965</name>
</gene>